<dbReference type="PANTHER" id="PTHR11496">
    <property type="entry name" value="ALCOHOL DEHYDROGENASE"/>
    <property type="match status" value="1"/>
</dbReference>
<evidence type="ECO:0000256" key="2">
    <source>
        <dbReference type="ARBA" id="ARBA00007358"/>
    </source>
</evidence>
<name>A0A967C2W8_9PROT</name>
<dbReference type="SUPFAM" id="SSF56796">
    <property type="entry name" value="Dehydroquinate synthase-like"/>
    <property type="match status" value="1"/>
</dbReference>
<comment type="catalytic activity">
    <reaction evidence="4">
        <text>a primary alcohol + NAD(+) = an aldehyde + NADH + H(+)</text>
        <dbReference type="Rhea" id="RHEA:10736"/>
        <dbReference type="ChEBI" id="CHEBI:15378"/>
        <dbReference type="ChEBI" id="CHEBI:15734"/>
        <dbReference type="ChEBI" id="CHEBI:17478"/>
        <dbReference type="ChEBI" id="CHEBI:57540"/>
        <dbReference type="ChEBI" id="CHEBI:57945"/>
        <dbReference type="EC" id="1.1.1.1"/>
    </reaction>
</comment>
<evidence type="ECO:0000313" key="7">
    <source>
        <dbReference type="EMBL" id="NIA67390.1"/>
    </source>
</evidence>
<comment type="caution">
    <text evidence="7">The sequence shown here is derived from an EMBL/GenBank/DDBJ whole genome shotgun (WGS) entry which is preliminary data.</text>
</comment>
<dbReference type="RefSeq" id="WP_167220924.1">
    <property type="nucleotide sequence ID" value="NZ_JAAQPH010000002.1"/>
</dbReference>
<feature type="domain" description="Fe-containing alcohol dehydrogenase-like C-terminal" evidence="6">
    <location>
        <begin position="201"/>
        <end position="350"/>
    </location>
</feature>
<dbReference type="Gene3D" id="1.20.1090.10">
    <property type="entry name" value="Dehydroquinate synthase-like - alpha domain"/>
    <property type="match status" value="1"/>
</dbReference>
<dbReference type="InterPro" id="IPR001670">
    <property type="entry name" value="ADH_Fe/GldA"/>
</dbReference>
<sequence length="397" mass="40704">MTVLAEIADPEKAASFSLNAVPEIHFGAGRAQGLAADIKAISKGRRVLLVADAALVDLGIVAPLRRDLEAAGAVTDLFADIAGEPKASQIDAAAEAARLLHADALVCIGGGSALDIGKLTSCIAGDQADAMAYALGARPLPAAGLPKICIPTTAGTGSELSATNIFSNNAGKKVWIWGQETKPDRVLLDPLLTLSLPPHLTAWTGLDALVHALEACTSNRAHAGNTPICHQALRLIAGALAEAVEQPGSVEARGAMLLGSAYAGIGIDNCGTAMAHNISHALAALAPVHHGLATALALEVTLSWSVEDGAEASQQAFAAAAQSCGLAAAAELPDWFSTLMSRCGVERRLPAAFADYAAADLAREMRREENQPMRTATARAVGEDDIDRFAAATIALA</sequence>
<dbReference type="Proteomes" id="UP000761264">
    <property type="component" value="Unassembled WGS sequence"/>
</dbReference>
<dbReference type="Pfam" id="PF25137">
    <property type="entry name" value="ADH_Fe_C"/>
    <property type="match status" value="1"/>
</dbReference>
<dbReference type="EMBL" id="JAAQPH010000002">
    <property type="protein sequence ID" value="NIA67390.1"/>
    <property type="molecule type" value="Genomic_DNA"/>
</dbReference>
<proteinExistence type="inferred from homology"/>
<evidence type="ECO:0000256" key="4">
    <source>
        <dbReference type="ARBA" id="ARBA00049243"/>
    </source>
</evidence>
<protein>
    <submittedName>
        <fullName evidence="7">Iron-containing alcohol dehydrogenase</fullName>
    </submittedName>
</protein>
<dbReference type="InterPro" id="IPR039697">
    <property type="entry name" value="Alcohol_dehydrogenase_Fe"/>
</dbReference>
<dbReference type="PANTHER" id="PTHR11496:SF83">
    <property type="entry name" value="HYDROXYACID-OXOACID TRANSHYDROGENASE, MITOCHONDRIAL"/>
    <property type="match status" value="1"/>
</dbReference>
<accession>A0A967C2W8</accession>
<dbReference type="GO" id="GO:0004022">
    <property type="term" value="F:alcohol dehydrogenase (NAD+) activity"/>
    <property type="evidence" value="ECO:0007669"/>
    <property type="project" value="UniProtKB-EC"/>
</dbReference>
<evidence type="ECO:0000259" key="6">
    <source>
        <dbReference type="Pfam" id="PF25137"/>
    </source>
</evidence>
<gene>
    <name evidence="7" type="ORF">HBA54_02170</name>
</gene>
<evidence type="ECO:0000256" key="3">
    <source>
        <dbReference type="ARBA" id="ARBA00023002"/>
    </source>
</evidence>
<dbReference type="GO" id="GO:0046872">
    <property type="term" value="F:metal ion binding"/>
    <property type="evidence" value="ECO:0007669"/>
    <property type="project" value="InterPro"/>
</dbReference>
<organism evidence="7 8">
    <name type="scientific">Pelagibius litoralis</name>
    <dbReference type="NCBI Taxonomy" id="374515"/>
    <lineage>
        <taxon>Bacteria</taxon>
        <taxon>Pseudomonadati</taxon>
        <taxon>Pseudomonadota</taxon>
        <taxon>Alphaproteobacteria</taxon>
        <taxon>Rhodospirillales</taxon>
        <taxon>Rhodovibrionaceae</taxon>
        <taxon>Pelagibius</taxon>
    </lineage>
</organism>
<dbReference type="InterPro" id="IPR056798">
    <property type="entry name" value="ADH_Fe_C"/>
</dbReference>
<evidence type="ECO:0000256" key="1">
    <source>
        <dbReference type="ARBA" id="ARBA00001962"/>
    </source>
</evidence>
<dbReference type="Gene3D" id="3.40.50.1970">
    <property type="match status" value="1"/>
</dbReference>
<feature type="domain" description="Alcohol dehydrogenase iron-type/glycerol dehydrogenase GldA" evidence="5">
    <location>
        <begin position="23"/>
        <end position="190"/>
    </location>
</feature>
<dbReference type="Pfam" id="PF00465">
    <property type="entry name" value="Fe-ADH"/>
    <property type="match status" value="1"/>
</dbReference>
<evidence type="ECO:0000259" key="5">
    <source>
        <dbReference type="Pfam" id="PF00465"/>
    </source>
</evidence>
<reference evidence="7" key="1">
    <citation type="submission" date="2020-03" db="EMBL/GenBank/DDBJ databases">
        <title>Genome of Pelagibius litoralis DSM 21314T.</title>
        <authorList>
            <person name="Wang G."/>
        </authorList>
    </citation>
    <scope>NUCLEOTIDE SEQUENCE</scope>
    <source>
        <strain evidence="7">DSM 21314</strain>
    </source>
</reference>
<dbReference type="FunFam" id="3.40.50.1970:FF:000003">
    <property type="entry name" value="Alcohol dehydrogenase, iron-containing"/>
    <property type="match status" value="1"/>
</dbReference>
<comment type="similarity">
    <text evidence="2">Belongs to the iron-containing alcohol dehydrogenase family.</text>
</comment>
<dbReference type="InterPro" id="IPR018211">
    <property type="entry name" value="ADH_Fe_CS"/>
</dbReference>
<dbReference type="PROSITE" id="PS00913">
    <property type="entry name" value="ADH_IRON_1"/>
    <property type="match status" value="1"/>
</dbReference>
<keyword evidence="8" id="KW-1185">Reference proteome</keyword>
<dbReference type="AlphaFoldDB" id="A0A967C2W8"/>
<evidence type="ECO:0000313" key="8">
    <source>
        <dbReference type="Proteomes" id="UP000761264"/>
    </source>
</evidence>
<keyword evidence="3" id="KW-0560">Oxidoreductase</keyword>
<comment type="cofactor">
    <cofactor evidence="1">
        <name>Fe cation</name>
        <dbReference type="ChEBI" id="CHEBI:24875"/>
    </cofactor>
</comment>